<dbReference type="InterPro" id="IPR011104">
    <property type="entry name" value="Hpr_kin/Pase_C"/>
</dbReference>
<dbReference type="EMBL" id="FNCV01000004">
    <property type="protein sequence ID" value="SDH13979.1"/>
    <property type="molecule type" value="Genomic_DNA"/>
</dbReference>
<organism evidence="2 3">
    <name type="scientific">Roseospirillum parvum</name>
    <dbReference type="NCBI Taxonomy" id="83401"/>
    <lineage>
        <taxon>Bacteria</taxon>
        <taxon>Pseudomonadati</taxon>
        <taxon>Pseudomonadota</taxon>
        <taxon>Alphaproteobacteria</taxon>
        <taxon>Rhodospirillales</taxon>
        <taxon>Rhodospirillaceae</taxon>
        <taxon>Roseospirillum</taxon>
    </lineage>
</organism>
<dbReference type="STRING" id="83401.SAMN05421742_104270"/>
<dbReference type="CDD" id="cd01918">
    <property type="entry name" value="HprK_C"/>
    <property type="match status" value="1"/>
</dbReference>
<dbReference type="Proteomes" id="UP000217076">
    <property type="component" value="Unassembled WGS sequence"/>
</dbReference>
<dbReference type="GO" id="GO:0006109">
    <property type="term" value="P:regulation of carbohydrate metabolic process"/>
    <property type="evidence" value="ECO:0007669"/>
    <property type="project" value="InterPro"/>
</dbReference>
<dbReference type="AlphaFoldDB" id="A0A1G7ZZ46"/>
<keyword evidence="3" id="KW-1185">Reference proteome</keyword>
<dbReference type="InterPro" id="IPR027417">
    <property type="entry name" value="P-loop_NTPase"/>
</dbReference>
<dbReference type="GO" id="GO:0000155">
    <property type="term" value="F:phosphorelay sensor kinase activity"/>
    <property type="evidence" value="ECO:0007669"/>
    <property type="project" value="InterPro"/>
</dbReference>
<protein>
    <submittedName>
        <fullName evidence="2">HPr Serine kinase C-terminal domain-containing protein</fullName>
    </submittedName>
</protein>
<accession>A0A1G7ZZ46</accession>
<proteinExistence type="predicted"/>
<evidence type="ECO:0000259" key="1">
    <source>
        <dbReference type="Pfam" id="PF07475"/>
    </source>
</evidence>
<feature type="domain" description="HPr kinase/phosphorylase C-terminal" evidence="1">
    <location>
        <begin position="4"/>
        <end position="77"/>
    </location>
</feature>
<dbReference type="SUPFAM" id="SSF53795">
    <property type="entry name" value="PEP carboxykinase-like"/>
    <property type="match status" value="1"/>
</dbReference>
<dbReference type="GO" id="GO:0005524">
    <property type="term" value="F:ATP binding"/>
    <property type="evidence" value="ECO:0007669"/>
    <property type="project" value="InterPro"/>
</dbReference>
<dbReference type="OrthoDB" id="8326226at2"/>
<reference evidence="3" key="1">
    <citation type="submission" date="2016-10" db="EMBL/GenBank/DDBJ databases">
        <authorList>
            <person name="Varghese N."/>
            <person name="Submissions S."/>
        </authorList>
    </citation>
    <scope>NUCLEOTIDE SEQUENCE [LARGE SCALE GENOMIC DNA]</scope>
    <source>
        <strain evidence="3">930I</strain>
    </source>
</reference>
<gene>
    <name evidence="2" type="ORF">SAMN05421742_104270</name>
</gene>
<evidence type="ECO:0000313" key="3">
    <source>
        <dbReference type="Proteomes" id="UP000217076"/>
    </source>
</evidence>
<dbReference type="Pfam" id="PF07475">
    <property type="entry name" value="Hpr_kinase_C"/>
    <property type="match status" value="1"/>
</dbReference>
<name>A0A1G7ZZ46_9PROT</name>
<sequence>MPRVNATCIEIDGQGVLLAGPSGAGKSDLALRLVLDHGARLVADDWTEVVAENGRPVATPPAALAGLIEVRGLGVVALPAERLATGVPLHLWVDLVPPAAVERLPEPSARQVAGLSLPRLALAPFQASAPARLRLALGVAVGRLELAS</sequence>
<dbReference type="Gene3D" id="3.40.50.300">
    <property type="entry name" value="P-loop containing nucleotide triphosphate hydrolases"/>
    <property type="match status" value="1"/>
</dbReference>
<keyword evidence="2" id="KW-0418">Kinase</keyword>
<dbReference type="RefSeq" id="WP_092618202.1">
    <property type="nucleotide sequence ID" value="NZ_FNCV01000004.1"/>
</dbReference>
<keyword evidence="2" id="KW-0808">Transferase</keyword>
<evidence type="ECO:0000313" key="2">
    <source>
        <dbReference type="EMBL" id="SDH13979.1"/>
    </source>
</evidence>